<dbReference type="InterPro" id="IPR006311">
    <property type="entry name" value="TAT_signal"/>
</dbReference>
<proteinExistence type="inferred from homology"/>
<protein>
    <submittedName>
        <fullName evidence="5">ABC transporter substrate-binding protein</fullName>
    </submittedName>
</protein>
<reference evidence="5 6" key="1">
    <citation type="submission" date="2022-06" db="EMBL/GenBank/DDBJ databases">
        <title>Roseomonas CN29.</title>
        <authorList>
            <person name="Cheng Y."/>
            <person name="He X."/>
        </authorList>
    </citation>
    <scope>NUCLEOTIDE SEQUENCE [LARGE SCALE GENOMIC DNA]</scope>
    <source>
        <strain evidence="5 6">CN29</strain>
    </source>
</reference>
<evidence type="ECO:0000313" key="6">
    <source>
        <dbReference type="Proteomes" id="UP001524642"/>
    </source>
</evidence>
<evidence type="ECO:0000256" key="2">
    <source>
        <dbReference type="ARBA" id="ARBA00022729"/>
    </source>
</evidence>
<keyword evidence="3" id="KW-0813">Transport</keyword>
<dbReference type="CDD" id="cd20013">
    <property type="entry name" value="PBP1_RPA0985_benzoate-like"/>
    <property type="match status" value="1"/>
</dbReference>
<comment type="caution">
    <text evidence="5">The sequence shown here is derived from an EMBL/GenBank/DDBJ whole genome shotgun (WGS) entry which is preliminary data.</text>
</comment>
<accession>A0ABT1X779</accession>
<dbReference type="SUPFAM" id="SSF53822">
    <property type="entry name" value="Periplasmic binding protein-like I"/>
    <property type="match status" value="1"/>
</dbReference>
<feature type="domain" description="Leucine-binding protein" evidence="4">
    <location>
        <begin position="40"/>
        <end position="380"/>
    </location>
</feature>
<evidence type="ECO:0000256" key="3">
    <source>
        <dbReference type="ARBA" id="ARBA00022970"/>
    </source>
</evidence>
<evidence type="ECO:0000256" key="1">
    <source>
        <dbReference type="ARBA" id="ARBA00010062"/>
    </source>
</evidence>
<evidence type="ECO:0000259" key="4">
    <source>
        <dbReference type="Pfam" id="PF13458"/>
    </source>
</evidence>
<keyword evidence="3" id="KW-0029">Amino-acid transport</keyword>
<gene>
    <name evidence="5" type="ORF">NRP21_18065</name>
</gene>
<keyword evidence="2" id="KW-0732">Signal</keyword>
<keyword evidence="6" id="KW-1185">Reference proteome</keyword>
<dbReference type="PANTHER" id="PTHR30483">
    <property type="entry name" value="LEUCINE-SPECIFIC-BINDING PROTEIN"/>
    <property type="match status" value="1"/>
</dbReference>
<organism evidence="5 6">
    <name type="scientific">Roseomonas populi</name>
    <dbReference type="NCBI Taxonomy" id="3121582"/>
    <lineage>
        <taxon>Bacteria</taxon>
        <taxon>Pseudomonadati</taxon>
        <taxon>Pseudomonadota</taxon>
        <taxon>Alphaproteobacteria</taxon>
        <taxon>Acetobacterales</taxon>
        <taxon>Roseomonadaceae</taxon>
        <taxon>Roseomonas</taxon>
    </lineage>
</organism>
<dbReference type="InterPro" id="IPR051010">
    <property type="entry name" value="BCAA_transport"/>
</dbReference>
<evidence type="ECO:0000313" key="5">
    <source>
        <dbReference type="EMBL" id="MCR0983963.1"/>
    </source>
</evidence>
<dbReference type="Gene3D" id="3.40.50.2300">
    <property type="match status" value="2"/>
</dbReference>
<dbReference type="PANTHER" id="PTHR30483:SF6">
    <property type="entry name" value="PERIPLASMIC BINDING PROTEIN OF ABC TRANSPORTER FOR NATURAL AMINO ACIDS"/>
    <property type="match status" value="1"/>
</dbReference>
<sequence>MSPSNPLTGTAGRRSVLLGAAAAAAAPLARPAIAQERKLVVGVVLPLSGTFADQGRNNEDGIKVFQKIHGTKVGNITVETVTRDDQGPGSGDLSRRMTQELIQRSRAEIILGYSFTPNALSAASLLTEAKRPGIIINAATSIITERSPYFARVSMTLPQLAASLGTWAAKNGVKTVYTIVSDYGPGLDAETWFTKAFEAGGGKVIGGARTPVAGMEYSPFLQRAVEARPDGLFSFSPGGDVSVAFMKQTKERNIVGSGIKLMVTGDVVDDNLVPAMGDALDGVVSALHYQVELDNAENKRFLEAFREMSGPNAMPSYRTVQAYDGMALIYHALQQTGGKTDAESIMNAIKGARLNSPRGPIMIDPATRDIVQNIYIRRGQRKDGRWANIAFETIEGVKDPAKA</sequence>
<dbReference type="EMBL" id="JANJOU010000017">
    <property type="protein sequence ID" value="MCR0983963.1"/>
    <property type="molecule type" value="Genomic_DNA"/>
</dbReference>
<dbReference type="InterPro" id="IPR028082">
    <property type="entry name" value="Peripla_BP_I"/>
</dbReference>
<dbReference type="PROSITE" id="PS51318">
    <property type="entry name" value="TAT"/>
    <property type="match status" value="1"/>
</dbReference>
<name>A0ABT1X779_9PROT</name>
<dbReference type="InterPro" id="IPR028081">
    <property type="entry name" value="Leu-bd"/>
</dbReference>
<dbReference type="Proteomes" id="UP001524642">
    <property type="component" value="Unassembled WGS sequence"/>
</dbReference>
<dbReference type="Pfam" id="PF13458">
    <property type="entry name" value="Peripla_BP_6"/>
    <property type="match status" value="1"/>
</dbReference>
<dbReference type="RefSeq" id="WP_257717623.1">
    <property type="nucleotide sequence ID" value="NZ_JANJOU010000017.1"/>
</dbReference>
<comment type="similarity">
    <text evidence="1">Belongs to the leucine-binding protein family.</text>
</comment>